<reference evidence="3" key="3">
    <citation type="submission" date="2025-09" db="UniProtKB">
        <authorList>
            <consortium name="Ensembl"/>
        </authorList>
    </citation>
    <scope>IDENTIFICATION</scope>
</reference>
<proteinExistence type="predicted"/>
<feature type="region of interest" description="Disordered" evidence="2">
    <location>
        <begin position="668"/>
        <end position="687"/>
    </location>
</feature>
<dbReference type="GeneTree" id="ENSGT00390000013786"/>
<dbReference type="OrthoDB" id="9900339at2759"/>
<organism evidence="3 4">
    <name type="scientific">Coturnix japonica</name>
    <name type="common">Japanese quail</name>
    <name type="synonym">Coturnix coturnix japonica</name>
    <dbReference type="NCBI Taxonomy" id="93934"/>
    <lineage>
        <taxon>Eukaryota</taxon>
        <taxon>Metazoa</taxon>
        <taxon>Chordata</taxon>
        <taxon>Craniata</taxon>
        <taxon>Vertebrata</taxon>
        <taxon>Euteleostomi</taxon>
        <taxon>Archelosauria</taxon>
        <taxon>Archosauria</taxon>
        <taxon>Dinosauria</taxon>
        <taxon>Saurischia</taxon>
        <taxon>Theropoda</taxon>
        <taxon>Coelurosauria</taxon>
        <taxon>Aves</taxon>
        <taxon>Neognathae</taxon>
        <taxon>Galloanserae</taxon>
        <taxon>Galliformes</taxon>
        <taxon>Phasianidae</taxon>
        <taxon>Perdicinae</taxon>
        <taxon>Coturnix</taxon>
    </lineage>
</organism>
<accession>A0A8C2SUW8</accession>
<dbReference type="GO" id="GO:1905515">
    <property type="term" value="P:non-motile cilium assembly"/>
    <property type="evidence" value="ECO:0007669"/>
    <property type="project" value="InterPro"/>
</dbReference>
<feature type="region of interest" description="Disordered" evidence="2">
    <location>
        <begin position="719"/>
        <end position="823"/>
    </location>
</feature>
<feature type="coiled-coil region" evidence="1">
    <location>
        <begin position="76"/>
        <end position="103"/>
    </location>
</feature>
<dbReference type="GO" id="GO:0007052">
    <property type="term" value="P:mitotic spindle organization"/>
    <property type="evidence" value="ECO:0007669"/>
    <property type="project" value="InterPro"/>
</dbReference>
<protein>
    <submittedName>
        <fullName evidence="3">Centrosomal protein 126</fullName>
    </submittedName>
</protein>
<feature type="region of interest" description="Disordered" evidence="2">
    <location>
        <begin position="339"/>
        <end position="368"/>
    </location>
</feature>
<sequence length="1149" mass="127149">MAAVRPQEPGRSMEPGGTDGAALWRRHLQRSAGRGAGAELSADRAVAVPLGWDLEEERWALKEDQRLHRSRARKYLMETNRRRRAFEERQKQKEEQEQRFRERVLQQRKMKFWETTEKFQRAHLPASQHKQIVQTKAAFQLEEALEQIKGSVLTSGLCLPSRNKTTGRTTDDTSYSSASRNGYSHQEQISAMVGLDKTMQESSRTSVDNNRLLFQKNLKEMQQLLEKQHLSNLENFHEEVDRTDDSESLSSLDSLEAGEQNAICTPLSEPSLTTSCDCAPCIPGKSQIRSDVSYAAQNTSKNTHLNNCQRNIDSQNTHHDLPTEGLLAKRNVLTLANDTEEKPPVPHRSGKKVAEFSTSGNQESSVNKAFPILQNRKEERNDSSSGICSTLATSPSVFSSRKAWASPGSTPGERVQDLMQNQSFKMTPQKRSKSVQTSTEPIATSRIFPNQRCFSGNPSPDEVVPKNRNVSMDFFKNTLGKVIERKEENIKSIDDIDQKSALLQDIPHASAACNVKKQNNKEEEKANVVETMSVVSDTELGFGTAAQHSSQKNSIYDRKRAKLLSSIFKKEAEAVVMNHGITFGTRPVSDIRDSLELAKSKKKSAENTKSGRKLKWCDQINQIIVENNESCYEESISERSAQVYCVHTVSNAPCANPCMGAHPSNTTVTENRHENPHIPKPNVNSAKSNKECTSLNMLMSTGFSFPKNVWMVSKHEASESPVSANDDNIHEENQHKNKAKIIRSTRPIRDQLCSVPRSHRGRGTAVRVQSATGGRAAQGRMLVPQPPSAPAPRSKRGKSRASPAARQPLPSSRPQDTSINGNSLSEGQAWLAHQILNKGTPGSSESRTCGSEVATVLSTHHCSTSCEPLAMHSGCVSSRPTAGCQLCSVTCTEQRASTGNTSHHGHIPTAEETTAWKGARIALSTTDPAAGVAQHRMSHYNNSHATKRQPCKAVSCIPTGDSSQKTCFKASSRMNKLGFFHANSVVPVTKQRRIFNGFENKHGACTDQGRQTVDSRRWKPTHHTQNLLRTVQLRPVQSAFDPAQNRNYTCESEEVSESTAQFLIAEKLTRTAAAEDEILAAMGSVQPARQPLLLNTAPRRGISALSIEEEKIFQSLDRLNQRLLNVQEAIARNPSVSGILQKTSPFVSV</sequence>
<dbReference type="RefSeq" id="XP_015707742.1">
    <property type="nucleotide sequence ID" value="XM_015852256.2"/>
</dbReference>
<evidence type="ECO:0000313" key="4">
    <source>
        <dbReference type="Proteomes" id="UP000694412"/>
    </source>
</evidence>
<dbReference type="GO" id="GO:0005813">
    <property type="term" value="C:centrosome"/>
    <property type="evidence" value="ECO:0007669"/>
    <property type="project" value="InterPro"/>
</dbReference>
<evidence type="ECO:0000256" key="1">
    <source>
        <dbReference type="SAM" id="Coils"/>
    </source>
</evidence>
<dbReference type="GO" id="GO:0031122">
    <property type="term" value="P:cytoplasmic microtubule organization"/>
    <property type="evidence" value="ECO:0007669"/>
    <property type="project" value="InterPro"/>
</dbReference>
<reference evidence="3" key="2">
    <citation type="submission" date="2025-08" db="UniProtKB">
        <authorList>
            <consortium name="Ensembl"/>
        </authorList>
    </citation>
    <scope>IDENTIFICATION</scope>
</reference>
<dbReference type="Proteomes" id="UP000694412">
    <property type="component" value="Chromosome 1"/>
</dbReference>
<dbReference type="PANTHER" id="PTHR31191:SF4">
    <property type="entry name" value="CENTROSOMAL PROTEIN OF 126 KDA"/>
    <property type="match status" value="1"/>
</dbReference>
<dbReference type="GO" id="GO:0097546">
    <property type="term" value="C:ciliary base"/>
    <property type="evidence" value="ECO:0007669"/>
    <property type="project" value="InterPro"/>
</dbReference>
<dbReference type="PANTHER" id="PTHR31191">
    <property type="entry name" value="CENTROSOMAL PROTEIN CEP126"/>
    <property type="match status" value="1"/>
</dbReference>
<dbReference type="AlphaFoldDB" id="A0A8C2SUW8"/>
<feature type="region of interest" description="Disordered" evidence="2">
    <location>
        <begin position="163"/>
        <end position="185"/>
    </location>
</feature>
<dbReference type="KEGG" id="cjo:107308387"/>
<dbReference type="Pfam" id="PF15352">
    <property type="entry name" value="K1377"/>
    <property type="match status" value="2"/>
</dbReference>
<evidence type="ECO:0000313" key="3">
    <source>
        <dbReference type="Ensembl" id="ENSCJPP00005003627.1"/>
    </source>
</evidence>
<dbReference type="CTD" id="57562"/>
<feature type="compositionally biased region" description="Polar residues" evidence="2">
    <location>
        <begin position="809"/>
        <end position="823"/>
    </location>
</feature>
<evidence type="ECO:0000256" key="2">
    <source>
        <dbReference type="SAM" id="MobiDB-lite"/>
    </source>
</evidence>
<dbReference type="Ensembl" id="ENSCJPT00005006373.1">
    <property type="protein sequence ID" value="ENSCJPP00005003627.1"/>
    <property type="gene ID" value="ENSCJPG00005003770.1"/>
</dbReference>
<reference evidence="3" key="1">
    <citation type="submission" date="2015-11" db="EMBL/GenBank/DDBJ databases">
        <authorList>
            <consortium name="International Coturnix japonica Genome Analysis Consortium"/>
            <person name="Warren W."/>
            <person name="Burt D.W."/>
            <person name="Antin P.B."/>
            <person name="Lanford R."/>
            <person name="Gros J."/>
            <person name="Wilson R.K."/>
        </authorList>
    </citation>
    <scope>NUCLEOTIDE SEQUENCE [LARGE SCALE GENOMIC DNA]</scope>
</reference>
<name>A0A8C2SUW8_COTJA</name>
<dbReference type="InterPro" id="IPR028257">
    <property type="entry name" value="CEP126"/>
</dbReference>
<gene>
    <name evidence="3" type="primary">CEP126</name>
</gene>
<dbReference type="GO" id="GO:0030496">
    <property type="term" value="C:midbody"/>
    <property type="evidence" value="ECO:0007669"/>
    <property type="project" value="TreeGrafter"/>
</dbReference>
<keyword evidence="1" id="KW-0175">Coiled coil</keyword>
<dbReference type="GeneID" id="107308387"/>
<keyword evidence="4" id="KW-1185">Reference proteome</keyword>
<feature type="compositionally biased region" description="Polar residues" evidence="2">
    <location>
        <begin position="356"/>
        <end position="367"/>
    </location>
</feature>
<feature type="region of interest" description="Disordered" evidence="2">
    <location>
        <begin position="1"/>
        <end position="22"/>
    </location>
</feature>